<dbReference type="Proteomes" id="UP000789508">
    <property type="component" value="Unassembled WGS sequence"/>
</dbReference>
<dbReference type="Gene3D" id="3.40.50.150">
    <property type="entry name" value="Vaccinia Virus protein VP39"/>
    <property type="match status" value="1"/>
</dbReference>
<protein>
    <submittedName>
        <fullName evidence="1">10986_t:CDS:1</fullName>
    </submittedName>
</protein>
<dbReference type="InterPro" id="IPR045850">
    <property type="entry name" value="TRM2_met"/>
</dbReference>
<keyword evidence="2" id="KW-1185">Reference proteome</keyword>
<dbReference type="EMBL" id="CAJVPS010031420">
    <property type="protein sequence ID" value="CAG8733121.1"/>
    <property type="molecule type" value="Genomic_DNA"/>
</dbReference>
<dbReference type="AlphaFoldDB" id="A0A9N9NH94"/>
<feature type="non-terminal residue" evidence="1">
    <location>
        <position position="75"/>
    </location>
</feature>
<sequence length="75" mass="8379">SGVHPNVIKAIRKADQIKRVIFIACDAEAAKANFINLCRPSSNSFVGKPFTPKKALPFDLFPHTLHCELLLSFER</sequence>
<proteinExistence type="predicted"/>
<evidence type="ECO:0000313" key="1">
    <source>
        <dbReference type="EMBL" id="CAG8733121.1"/>
    </source>
</evidence>
<reference evidence="1" key="1">
    <citation type="submission" date="2021-06" db="EMBL/GenBank/DDBJ databases">
        <authorList>
            <person name="Kallberg Y."/>
            <person name="Tangrot J."/>
            <person name="Rosling A."/>
        </authorList>
    </citation>
    <scope>NUCLEOTIDE SEQUENCE</scope>
    <source>
        <strain evidence="1">FL130A</strain>
    </source>
</reference>
<comment type="caution">
    <text evidence="1">The sequence shown here is derived from an EMBL/GenBank/DDBJ whole genome shotgun (WGS) entry which is preliminary data.</text>
</comment>
<dbReference type="InterPro" id="IPR029063">
    <property type="entry name" value="SAM-dependent_MTases_sf"/>
</dbReference>
<dbReference type="GO" id="GO:0003723">
    <property type="term" value="F:RNA binding"/>
    <property type="evidence" value="ECO:0007669"/>
    <property type="project" value="TreeGrafter"/>
</dbReference>
<dbReference type="PANTHER" id="PTHR45904:SF2">
    <property type="entry name" value="TRNA (URACIL-5-)-METHYLTRANSFERASE HOMOLOG A"/>
    <property type="match status" value="1"/>
</dbReference>
<dbReference type="PANTHER" id="PTHR45904">
    <property type="entry name" value="TRNA (URACIL-5-)-METHYLTRANSFERASE"/>
    <property type="match status" value="1"/>
</dbReference>
<organism evidence="1 2">
    <name type="scientific">Ambispora leptoticha</name>
    <dbReference type="NCBI Taxonomy" id="144679"/>
    <lineage>
        <taxon>Eukaryota</taxon>
        <taxon>Fungi</taxon>
        <taxon>Fungi incertae sedis</taxon>
        <taxon>Mucoromycota</taxon>
        <taxon>Glomeromycotina</taxon>
        <taxon>Glomeromycetes</taxon>
        <taxon>Archaeosporales</taxon>
        <taxon>Ambisporaceae</taxon>
        <taxon>Ambispora</taxon>
    </lineage>
</organism>
<gene>
    <name evidence="1" type="ORF">ALEPTO_LOCUS12694</name>
</gene>
<name>A0A9N9NH94_9GLOM</name>
<dbReference type="OrthoDB" id="10250660at2759"/>
<evidence type="ECO:0000313" key="2">
    <source>
        <dbReference type="Proteomes" id="UP000789508"/>
    </source>
</evidence>
<accession>A0A9N9NH94</accession>